<protein>
    <submittedName>
        <fullName evidence="1">Uncharacterized protein</fullName>
    </submittedName>
</protein>
<dbReference type="STRING" id="279824.SAMN03080617_00326"/>
<evidence type="ECO:0000313" key="2">
    <source>
        <dbReference type="Proteomes" id="UP000198756"/>
    </source>
</evidence>
<sequence>MKKQKIALLLSLSWLLGLIAVFSFPPDIQSDADHGSSTAILSEWSSPELIIRTSGEIPEVPGFKAEWRFFDLISSDRHIQLLSLKVKTHTPSFIKKSRPLFDVLITFFYFFYTW</sequence>
<evidence type="ECO:0000313" key="1">
    <source>
        <dbReference type="EMBL" id="SDA41865.1"/>
    </source>
</evidence>
<dbReference type="RefSeq" id="WP_092728212.1">
    <property type="nucleotide sequence ID" value="NZ_FMXE01000003.1"/>
</dbReference>
<reference evidence="2" key="1">
    <citation type="submission" date="2016-10" db="EMBL/GenBank/DDBJ databases">
        <authorList>
            <person name="Varghese N."/>
            <person name="Submissions S."/>
        </authorList>
    </citation>
    <scope>NUCLEOTIDE SEQUENCE [LARGE SCALE GENOMIC DNA]</scope>
    <source>
        <strain evidence="2">DSM 22703</strain>
    </source>
</reference>
<accession>A0A1G5VA21</accession>
<name>A0A1G5VA21_9BACT</name>
<dbReference type="Proteomes" id="UP000198756">
    <property type="component" value="Unassembled WGS sequence"/>
</dbReference>
<dbReference type="OrthoDB" id="826820at2"/>
<gene>
    <name evidence="1" type="ORF">SAMN03080617_00326</name>
</gene>
<dbReference type="EMBL" id="FMXE01000003">
    <property type="protein sequence ID" value="SDA41865.1"/>
    <property type="molecule type" value="Genomic_DNA"/>
</dbReference>
<organism evidence="1 2">
    <name type="scientific">Algoriphagus alkaliphilus</name>
    <dbReference type="NCBI Taxonomy" id="279824"/>
    <lineage>
        <taxon>Bacteria</taxon>
        <taxon>Pseudomonadati</taxon>
        <taxon>Bacteroidota</taxon>
        <taxon>Cytophagia</taxon>
        <taxon>Cytophagales</taxon>
        <taxon>Cyclobacteriaceae</taxon>
        <taxon>Algoriphagus</taxon>
    </lineage>
</organism>
<dbReference type="AlphaFoldDB" id="A0A1G5VA21"/>
<keyword evidence="2" id="KW-1185">Reference proteome</keyword>
<proteinExistence type="predicted"/>